<keyword evidence="4 7" id="KW-0863">Zinc-finger</keyword>
<dbReference type="InterPro" id="IPR050888">
    <property type="entry name" value="ZnF_C2H2-type_TF"/>
</dbReference>
<keyword evidence="11" id="KW-1185">Reference proteome</keyword>
<dbReference type="Proteomes" id="UP000027002">
    <property type="component" value="Chromosome 5"/>
</dbReference>
<dbReference type="GO" id="GO:0005634">
    <property type="term" value="C:nucleus"/>
    <property type="evidence" value="ECO:0007669"/>
    <property type="project" value="UniProtKB-SubCell"/>
</dbReference>
<accession>A0A8E5MJA8</accession>
<dbReference type="GeneID" id="66067446"/>
<dbReference type="GO" id="GO:0008270">
    <property type="term" value="F:zinc ion binding"/>
    <property type="evidence" value="ECO:0007669"/>
    <property type="project" value="UniProtKB-KW"/>
</dbReference>
<evidence type="ECO:0000256" key="1">
    <source>
        <dbReference type="ARBA" id="ARBA00004123"/>
    </source>
</evidence>
<dbReference type="SMART" id="SM00355">
    <property type="entry name" value="ZnF_C2H2"/>
    <property type="match status" value="4"/>
</dbReference>
<dbReference type="PANTHER" id="PTHR24406">
    <property type="entry name" value="TRANSCRIPTIONAL REPRESSOR CTCFL-RELATED"/>
    <property type="match status" value="1"/>
</dbReference>
<sequence length="347" mass="38392">MSATNSTNPDEGEFLCKPCHRSFATWEALLQHKAYKRKTGAKDHIHCQFCGRDFETEEAQGSHIKQNHPKDQVLKCPGCGQGPFPRLSSLISHIETGDCARIDTCTIDELREKKLEFPRRLERLTKEAVKNNYTNFALPKPSAGSYRAEPDAKDSALQWAGSDSLHLPVESGKNTAAGNDGGNAARDGEAVAWNEQMKLHPDAQAVEKKPAPSQEGAERVLHHSTDPDDPDSPGFNAARYYSDIIGQYICPKNRCGKVFKKKPGLVNHLRSPAHSDRQYRCPYCLRPFKSLTAITAHVESSSVSCRIRETDGYGAFVDQLTAGMVDVGKSREDGTLQYSTSDTWLQG</sequence>
<evidence type="ECO:0000256" key="8">
    <source>
        <dbReference type="SAM" id="MobiDB-lite"/>
    </source>
</evidence>
<comment type="subcellular location">
    <subcellularLocation>
        <location evidence="1">Nucleus</location>
    </subcellularLocation>
</comment>
<keyword evidence="2" id="KW-0479">Metal-binding</keyword>
<evidence type="ECO:0000256" key="7">
    <source>
        <dbReference type="PROSITE-ProRule" id="PRU00042"/>
    </source>
</evidence>
<dbReference type="Pfam" id="PF00096">
    <property type="entry name" value="zf-C2H2"/>
    <property type="match status" value="1"/>
</dbReference>
<name>A0A8E5MJA8_USTVR</name>
<feature type="compositionally biased region" description="Low complexity" evidence="8">
    <location>
        <begin position="172"/>
        <end position="185"/>
    </location>
</feature>
<dbReference type="PROSITE" id="PS50157">
    <property type="entry name" value="ZINC_FINGER_C2H2_2"/>
    <property type="match status" value="2"/>
</dbReference>
<keyword evidence="5" id="KW-0862">Zinc</keyword>
<dbReference type="OrthoDB" id="8117402at2759"/>
<proteinExistence type="predicted"/>
<dbReference type="KEGG" id="uvi:66067446"/>
<evidence type="ECO:0000313" key="10">
    <source>
        <dbReference type="EMBL" id="QUC22428.1"/>
    </source>
</evidence>
<dbReference type="RefSeq" id="XP_043000101.1">
    <property type="nucleotide sequence ID" value="XM_043144166.1"/>
</dbReference>
<dbReference type="AlphaFoldDB" id="A0A8E5MJA8"/>
<feature type="region of interest" description="Disordered" evidence="8">
    <location>
        <begin position="203"/>
        <end position="235"/>
    </location>
</feature>
<organism evidence="10 11">
    <name type="scientific">Ustilaginoidea virens</name>
    <name type="common">Rice false smut fungus</name>
    <name type="synonym">Villosiclava virens</name>
    <dbReference type="NCBI Taxonomy" id="1159556"/>
    <lineage>
        <taxon>Eukaryota</taxon>
        <taxon>Fungi</taxon>
        <taxon>Dikarya</taxon>
        <taxon>Ascomycota</taxon>
        <taxon>Pezizomycotina</taxon>
        <taxon>Sordariomycetes</taxon>
        <taxon>Hypocreomycetidae</taxon>
        <taxon>Hypocreales</taxon>
        <taxon>Clavicipitaceae</taxon>
        <taxon>Ustilaginoidea</taxon>
    </lineage>
</organism>
<evidence type="ECO:0000259" key="9">
    <source>
        <dbReference type="PROSITE" id="PS50157"/>
    </source>
</evidence>
<evidence type="ECO:0000256" key="3">
    <source>
        <dbReference type="ARBA" id="ARBA00022737"/>
    </source>
</evidence>
<dbReference type="Gene3D" id="3.30.160.60">
    <property type="entry name" value="Classic Zinc Finger"/>
    <property type="match status" value="2"/>
</dbReference>
<feature type="domain" description="C2H2-type" evidence="9">
    <location>
        <begin position="248"/>
        <end position="279"/>
    </location>
</feature>
<reference evidence="10" key="1">
    <citation type="submission" date="2020-03" db="EMBL/GenBank/DDBJ databases">
        <title>A mixture of massive structural variations and highly conserved coding sequences in Ustilaginoidea virens genome.</title>
        <authorList>
            <person name="Zhang K."/>
            <person name="Zhao Z."/>
            <person name="Zhang Z."/>
            <person name="Li Y."/>
            <person name="Hsiang T."/>
            <person name="Sun W."/>
        </authorList>
    </citation>
    <scope>NUCLEOTIDE SEQUENCE</scope>
    <source>
        <strain evidence="10">UV-8b</strain>
    </source>
</reference>
<evidence type="ECO:0000313" key="11">
    <source>
        <dbReference type="Proteomes" id="UP000027002"/>
    </source>
</evidence>
<dbReference type="EMBL" id="CP072757">
    <property type="protein sequence ID" value="QUC22428.1"/>
    <property type="molecule type" value="Genomic_DNA"/>
</dbReference>
<feature type="region of interest" description="Disordered" evidence="8">
    <location>
        <begin position="135"/>
        <end position="186"/>
    </location>
</feature>
<evidence type="ECO:0000256" key="6">
    <source>
        <dbReference type="ARBA" id="ARBA00023242"/>
    </source>
</evidence>
<keyword evidence="6" id="KW-0539">Nucleus</keyword>
<gene>
    <name evidence="10" type="ORF">UV8b_06669</name>
</gene>
<dbReference type="InterPro" id="IPR013087">
    <property type="entry name" value="Znf_C2H2_type"/>
</dbReference>
<feature type="domain" description="C2H2-type" evidence="9">
    <location>
        <begin position="14"/>
        <end position="43"/>
    </location>
</feature>
<dbReference type="PROSITE" id="PS00028">
    <property type="entry name" value="ZINC_FINGER_C2H2_1"/>
    <property type="match status" value="2"/>
</dbReference>
<dbReference type="Pfam" id="PF13912">
    <property type="entry name" value="zf-C2H2_6"/>
    <property type="match status" value="1"/>
</dbReference>
<evidence type="ECO:0000256" key="2">
    <source>
        <dbReference type="ARBA" id="ARBA00022723"/>
    </source>
</evidence>
<evidence type="ECO:0000256" key="4">
    <source>
        <dbReference type="ARBA" id="ARBA00022771"/>
    </source>
</evidence>
<dbReference type="SUPFAM" id="SSF57667">
    <property type="entry name" value="beta-beta-alpha zinc fingers"/>
    <property type="match status" value="1"/>
</dbReference>
<feature type="compositionally biased region" description="Basic and acidic residues" evidence="8">
    <location>
        <begin position="203"/>
        <end position="226"/>
    </location>
</feature>
<evidence type="ECO:0000256" key="5">
    <source>
        <dbReference type="ARBA" id="ARBA00022833"/>
    </source>
</evidence>
<protein>
    <recommendedName>
        <fullName evidence="9">C2H2-type domain-containing protein</fullName>
    </recommendedName>
</protein>
<keyword evidence="3" id="KW-0677">Repeat</keyword>
<dbReference type="InterPro" id="IPR036236">
    <property type="entry name" value="Znf_C2H2_sf"/>
</dbReference>